<protein>
    <recommendedName>
        <fullName evidence="3">Carboxypeptidase regulatory-like domain-containing protein</fullName>
    </recommendedName>
</protein>
<evidence type="ECO:0000313" key="1">
    <source>
        <dbReference type="EMBL" id="NFN36782.1"/>
    </source>
</evidence>
<name>A0A0M1LR08_CLOBO</name>
<dbReference type="EMBL" id="SWVK01000032">
    <property type="protein sequence ID" value="NFN36782.1"/>
    <property type="molecule type" value="Genomic_DNA"/>
</dbReference>
<reference evidence="1 2" key="1">
    <citation type="submission" date="2019-04" db="EMBL/GenBank/DDBJ databases">
        <title>Genome sequencing of Clostridium botulinum Groups I-IV and Clostridium butyricum.</title>
        <authorList>
            <person name="Brunt J."/>
            <person name="Van Vliet A.H.M."/>
            <person name="Stringer S.C."/>
            <person name="Carter A.T."/>
            <person name="Peck M.W."/>
        </authorList>
    </citation>
    <scope>NUCLEOTIDE SEQUENCE [LARGE SCALE GENOMIC DNA]</scope>
    <source>
        <strain evidence="1 2">CB-K-33E</strain>
    </source>
</reference>
<organism evidence="1 2">
    <name type="scientific">Clostridium botulinum</name>
    <dbReference type="NCBI Taxonomy" id="1491"/>
    <lineage>
        <taxon>Bacteria</taxon>
        <taxon>Bacillati</taxon>
        <taxon>Bacillota</taxon>
        <taxon>Clostridia</taxon>
        <taxon>Eubacteriales</taxon>
        <taxon>Clostridiaceae</taxon>
        <taxon>Clostridium</taxon>
    </lineage>
</organism>
<dbReference type="OrthoDB" id="1915126at2"/>
<accession>A0A0M1LR08</accession>
<proteinExistence type="predicted"/>
<dbReference type="RefSeq" id="WP_053342763.1">
    <property type="nucleotide sequence ID" value="NZ_JACBDB010000002.1"/>
</dbReference>
<dbReference type="Proteomes" id="UP000473681">
    <property type="component" value="Unassembled WGS sequence"/>
</dbReference>
<sequence>MRNINYDYNSVVFKGYLYYEDKTPVKNTIVLLEIVLSDKEKVSIKKNSNLYCAYSITNDLGEFCFKISDKNHYYKIKIFENHNIKCLDNETIFVDM</sequence>
<evidence type="ECO:0008006" key="3">
    <source>
        <dbReference type="Google" id="ProtNLM"/>
    </source>
</evidence>
<dbReference type="AlphaFoldDB" id="A0A0M1LR08"/>
<gene>
    <name evidence="1" type="ORF">FDB51_17085</name>
</gene>
<evidence type="ECO:0000313" key="2">
    <source>
        <dbReference type="Proteomes" id="UP000473681"/>
    </source>
</evidence>
<comment type="caution">
    <text evidence="1">The sequence shown here is derived from an EMBL/GenBank/DDBJ whole genome shotgun (WGS) entry which is preliminary data.</text>
</comment>